<evidence type="ECO:0000313" key="3">
    <source>
        <dbReference type="Proteomes" id="UP000243820"/>
    </source>
</evidence>
<comment type="caution">
    <text evidence="2">The sequence shown here is derived from an EMBL/GenBank/DDBJ whole genome shotgun (WGS) entry which is preliminary data.</text>
</comment>
<proteinExistence type="predicted"/>
<dbReference type="RefSeq" id="WP_095641750.1">
    <property type="nucleotide sequence ID" value="NZ_LMVO01000002.1"/>
</dbReference>
<dbReference type="InterPro" id="IPR050834">
    <property type="entry name" value="Glycosyltransf_2"/>
</dbReference>
<dbReference type="CDD" id="cd00761">
    <property type="entry name" value="Glyco_tranf_GTA_type"/>
    <property type="match status" value="1"/>
</dbReference>
<dbReference type="InterPro" id="IPR001173">
    <property type="entry name" value="Glyco_trans_2-like"/>
</dbReference>
<dbReference type="AlphaFoldDB" id="A0AAX0QB47"/>
<protein>
    <recommendedName>
        <fullName evidence="1">Glycosyltransferase 2-like domain-containing protein</fullName>
    </recommendedName>
</protein>
<dbReference type="EMBL" id="LMVO01000002">
    <property type="protein sequence ID" value="PAV10037.1"/>
    <property type="molecule type" value="Genomic_DNA"/>
</dbReference>
<dbReference type="Proteomes" id="UP000243820">
    <property type="component" value="Unassembled WGS sequence"/>
</dbReference>
<organism evidence="2 3">
    <name type="scientific">Methanocorpusculum parvum</name>
    <dbReference type="NCBI Taxonomy" id="2193"/>
    <lineage>
        <taxon>Archaea</taxon>
        <taxon>Methanobacteriati</taxon>
        <taxon>Methanobacteriota</taxon>
        <taxon>Stenosarchaea group</taxon>
        <taxon>Methanomicrobia</taxon>
        <taxon>Methanomicrobiales</taxon>
        <taxon>Methanocorpusculaceae</taxon>
        <taxon>Methanocorpusculum</taxon>
    </lineage>
</organism>
<dbReference type="PANTHER" id="PTHR43685:SF2">
    <property type="entry name" value="GLYCOSYLTRANSFERASE 2-LIKE DOMAIN-CONTAINING PROTEIN"/>
    <property type="match status" value="1"/>
</dbReference>
<dbReference type="SUPFAM" id="SSF53448">
    <property type="entry name" value="Nucleotide-diphospho-sugar transferases"/>
    <property type="match status" value="1"/>
</dbReference>
<gene>
    <name evidence="2" type="ORF">ASJ83_04125</name>
</gene>
<feature type="domain" description="Glycosyltransferase 2-like" evidence="1">
    <location>
        <begin position="8"/>
        <end position="135"/>
    </location>
</feature>
<reference evidence="2 3" key="1">
    <citation type="journal article" date="2017" name="BMC Genomics">
        <title>Genomic analysis of methanogenic archaea reveals a shift towards energy conservation.</title>
        <authorList>
            <person name="Gilmore S.P."/>
            <person name="Henske J.K."/>
            <person name="Sexton J.A."/>
            <person name="Solomon K.V."/>
            <person name="Seppala S."/>
            <person name="Yoo J.I."/>
            <person name="Huyett L.M."/>
            <person name="Pressman A."/>
            <person name="Cogan J.Z."/>
            <person name="Kivenson V."/>
            <person name="Peng X."/>
            <person name="Tan Y."/>
            <person name="Valentine D.L."/>
            <person name="O'Malley M.A."/>
        </authorList>
    </citation>
    <scope>NUCLEOTIDE SEQUENCE [LARGE SCALE GENOMIC DNA]</scope>
    <source>
        <strain evidence="2 3">XII</strain>
    </source>
</reference>
<dbReference type="Gene3D" id="3.90.550.10">
    <property type="entry name" value="Spore Coat Polysaccharide Biosynthesis Protein SpsA, Chain A"/>
    <property type="match status" value="1"/>
</dbReference>
<dbReference type="Pfam" id="PF00535">
    <property type="entry name" value="Glycos_transf_2"/>
    <property type="match status" value="1"/>
</dbReference>
<keyword evidence="3" id="KW-1185">Reference proteome</keyword>
<dbReference type="InterPro" id="IPR029044">
    <property type="entry name" value="Nucleotide-diphossugar_trans"/>
</dbReference>
<accession>A0AAX0QB47</accession>
<evidence type="ECO:0000313" key="2">
    <source>
        <dbReference type="EMBL" id="PAV10037.1"/>
    </source>
</evidence>
<evidence type="ECO:0000259" key="1">
    <source>
        <dbReference type="Pfam" id="PF00535"/>
    </source>
</evidence>
<sequence>MMLNPQVSIIVPLYNKVNEVQRAIDSIFAQTIQNFELIIVDGGSTDGSLDVIKKYESDSRYHLIHQLSKGLPAGRNEGIAAAGADLIAFLDADDEWLPTYIEQILKLNADYPSAGLYATAYIPTYGNQTQKLPLCEIPKKPWNGILDSYFRSTALAMQPPFSPCCVTIPKSTYDRVGLFNPSLNIGEDTEMWGRIALCLPIAYSSTEGAKYHWISNNKMTNIRMPIDHHPFYKYILSLPEQEEVINNTDGLQLYLEMEELNMAYINLIAGNKQYVKENLKIVQSKYFLKRKLLLELLLYLPSQIVKKIPLIKQKTLDRIRIWMSG</sequence>
<dbReference type="PANTHER" id="PTHR43685">
    <property type="entry name" value="GLYCOSYLTRANSFERASE"/>
    <property type="match status" value="1"/>
</dbReference>
<name>A0AAX0QB47_9EURY</name>